<proteinExistence type="predicted"/>
<accession>A0A0M9GQ03</accession>
<dbReference type="Gene3D" id="2.10.70.10">
    <property type="entry name" value="Complement Module, domain 1"/>
    <property type="match status" value="1"/>
</dbReference>
<dbReference type="InterPro" id="IPR019600">
    <property type="entry name" value="Hemin_uptake_protein_HemP"/>
</dbReference>
<dbReference type="STRING" id="1514904.SU32_02485"/>
<dbReference type="Proteomes" id="UP000038011">
    <property type="component" value="Unassembled WGS sequence"/>
</dbReference>
<gene>
    <name evidence="1" type="ORF">SU32_02485</name>
</gene>
<dbReference type="Pfam" id="PF10636">
    <property type="entry name" value="hemP"/>
    <property type="match status" value="1"/>
</dbReference>
<dbReference type="PATRIC" id="fig|1514904.3.peg.1700"/>
<sequence>MERNNNNDRREDASRLHSDVNATLPVIKSENLFENAREVGIEHEGAIYRLKITKQGKLILNK</sequence>
<evidence type="ECO:0000313" key="2">
    <source>
        <dbReference type="Proteomes" id="UP000038011"/>
    </source>
</evidence>
<organism evidence="1 2">
    <name type="scientific">Ahrensia marina</name>
    <dbReference type="NCBI Taxonomy" id="1514904"/>
    <lineage>
        <taxon>Bacteria</taxon>
        <taxon>Pseudomonadati</taxon>
        <taxon>Pseudomonadota</taxon>
        <taxon>Alphaproteobacteria</taxon>
        <taxon>Hyphomicrobiales</taxon>
        <taxon>Ahrensiaceae</taxon>
        <taxon>Ahrensia</taxon>
    </lineage>
</organism>
<dbReference type="EMBL" id="JXMU01000002">
    <property type="protein sequence ID" value="KPB02709.1"/>
    <property type="molecule type" value="Genomic_DNA"/>
</dbReference>
<reference evidence="1 2" key="1">
    <citation type="submission" date="2015-01" db="EMBL/GenBank/DDBJ databases">
        <title>Ahrensia donghaiensis sp. nov., a novel dimethylsulphoniopropionate-cleavage bacterium isolated from seawater and emended descriptions of the genus Ahrensia and Ahrensia kielensis.</title>
        <authorList>
            <person name="Liu J."/>
        </authorList>
    </citation>
    <scope>NUCLEOTIDE SEQUENCE [LARGE SCALE GENOMIC DNA]</scope>
    <source>
        <strain evidence="1 2">LZD062</strain>
    </source>
</reference>
<evidence type="ECO:0000313" key="1">
    <source>
        <dbReference type="EMBL" id="KPB02709.1"/>
    </source>
</evidence>
<name>A0A0M9GQ03_9HYPH</name>
<keyword evidence="2" id="KW-1185">Reference proteome</keyword>
<evidence type="ECO:0008006" key="3">
    <source>
        <dbReference type="Google" id="ProtNLM"/>
    </source>
</evidence>
<dbReference type="AlphaFoldDB" id="A0A0M9GQ03"/>
<protein>
    <recommendedName>
        <fullName evidence="3">Hemin transporter HemP</fullName>
    </recommendedName>
</protein>
<dbReference type="RefSeq" id="WP_201454857.1">
    <property type="nucleotide sequence ID" value="NZ_JXMU01000002.1"/>
</dbReference>
<comment type="caution">
    <text evidence="1">The sequence shown here is derived from an EMBL/GenBank/DDBJ whole genome shotgun (WGS) entry which is preliminary data.</text>
</comment>